<proteinExistence type="predicted"/>
<dbReference type="AlphaFoldDB" id="A6ILY8"/>
<dbReference type="Proteomes" id="UP000234681">
    <property type="component" value="Chromosome 4"/>
</dbReference>
<feature type="non-terminal residue" evidence="1">
    <location>
        <position position="153"/>
    </location>
</feature>
<reference evidence="1 2" key="1">
    <citation type="submission" date="2005-09" db="EMBL/GenBank/DDBJ databases">
        <authorList>
            <person name="Mural R.J."/>
            <person name="Li P.W."/>
            <person name="Adams M.D."/>
            <person name="Amanatides P.G."/>
            <person name="Baden-Tillson H."/>
            <person name="Barnstead M."/>
            <person name="Chin S.H."/>
            <person name="Dew I."/>
            <person name="Evans C.A."/>
            <person name="Ferriera S."/>
            <person name="Flanigan M."/>
            <person name="Fosler C."/>
            <person name="Glodek A."/>
            <person name="Gu Z."/>
            <person name="Holt R.A."/>
            <person name="Jennings D."/>
            <person name="Kraft C.L."/>
            <person name="Lu F."/>
            <person name="Nguyen T."/>
            <person name="Nusskern D.R."/>
            <person name="Pfannkoch C.M."/>
            <person name="Sitter C."/>
            <person name="Sutton G.G."/>
            <person name="Venter J.C."/>
            <person name="Wang Z."/>
            <person name="Woodage T."/>
            <person name="Zheng X.H."/>
            <person name="Zhong F."/>
        </authorList>
    </citation>
    <scope>NUCLEOTIDE SEQUENCE [LARGE SCALE GENOMIC DNA]</scope>
    <source>
        <strain>BN</strain>
        <strain evidence="2">Sprague-Dawley</strain>
    </source>
</reference>
<protein>
    <submittedName>
        <fullName evidence="1">RCG30131</fullName>
    </submittedName>
</protein>
<gene>
    <name evidence="1" type="ORF">rCG_30131</name>
</gene>
<evidence type="ECO:0000313" key="1">
    <source>
        <dbReference type="EMBL" id="EDM01801.1"/>
    </source>
</evidence>
<evidence type="ECO:0000313" key="2">
    <source>
        <dbReference type="Proteomes" id="UP000234681"/>
    </source>
</evidence>
<dbReference type="EMBL" id="CH473964">
    <property type="protein sequence ID" value="EDM01801.1"/>
    <property type="molecule type" value="Genomic_DNA"/>
</dbReference>
<sequence length="153" mass="17516">MSIPGEDSPWLWRAAAVFEFYGYRSQKDLETSKAVVQLWEHSAGLWKDGHCKAPRLLTALRNLLSTGRLMQWTCLSDWLVTVMSWIVRLQILIPVLNTVYAFAHDFRADKGRKVEFLRIQALLLGISVVKVLKSLHSDNSTLEKPSQRNKGSY</sequence>
<organism evidence="1 2">
    <name type="scientific">Rattus norvegicus</name>
    <name type="common">Rat</name>
    <dbReference type="NCBI Taxonomy" id="10116"/>
    <lineage>
        <taxon>Eukaryota</taxon>
        <taxon>Metazoa</taxon>
        <taxon>Chordata</taxon>
        <taxon>Craniata</taxon>
        <taxon>Vertebrata</taxon>
        <taxon>Euteleostomi</taxon>
        <taxon>Mammalia</taxon>
        <taxon>Eutheria</taxon>
        <taxon>Euarchontoglires</taxon>
        <taxon>Glires</taxon>
        <taxon>Rodentia</taxon>
        <taxon>Myomorpha</taxon>
        <taxon>Muroidea</taxon>
        <taxon>Muridae</taxon>
        <taxon>Murinae</taxon>
        <taxon>Rattus</taxon>
    </lineage>
</organism>
<accession>A6ILY8</accession>
<name>A6ILY8_RAT</name>